<dbReference type="SMART" id="SM00382">
    <property type="entry name" value="AAA"/>
    <property type="match status" value="1"/>
</dbReference>
<dbReference type="Gene3D" id="3.40.50.300">
    <property type="entry name" value="P-loop containing nucleotide triphosphate hydrolases"/>
    <property type="match status" value="1"/>
</dbReference>
<evidence type="ECO:0000256" key="7">
    <source>
        <dbReference type="PROSITE-ProRule" id="PRU00703"/>
    </source>
</evidence>
<sequence length="427" mass="47146">MYNGRGCSFLLVKKKGTRYKNNKTKKGVFSLSKIKVEELTKIFGKRASKASSLLAQGKTKTEILKETGATIGVNKASFEVEEGEIFVIMGLSGSGKSTLVRLLNRLIEPTSGKIWLDGKELSSLDKKQLLEVRRKSMSMVFQSFGLFPNRTIIRNVEYGLEVQGVSKQDRFKQAEESLNLVGLAGYGEQYPSQLSGGMQQRVGLARALANNPDILLMDEAFSALDPLNRKDMQDQLLELQDTMKKTIIFITHDLDEALRIGDHIMIMRDGSVIQTGTPEEILASPANEYVEKFIEDVDRSKVYTANNVMIRPEIVNLEKDGPRVALKRMREAGTSSVYVIRRNRELVGIVHANDVSRLVKENIASLESVINTDIPTTAPDTPLADIMDQVSTTAIPIAVTEDGKLKGIIVRGSVLSALSGKEVNINA</sequence>
<dbReference type="PANTHER" id="PTHR43869:SF1">
    <property type="entry name" value="GLYCINE BETAINE_PROLINE BETAINE TRANSPORT SYSTEM ATP-BINDING PROTEIN PROV"/>
    <property type="match status" value="1"/>
</dbReference>
<evidence type="ECO:0000256" key="8">
    <source>
        <dbReference type="RuleBase" id="RU369116"/>
    </source>
</evidence>
<dbReference type="Proteomes" id="UP000254879">
    <property type="component" value="Unassembled WGS sequence"/>
</dbReference>
<dbReference type="SUPFAM" id="SSF54631">
    <property type="entry name" value="CBS-domain pair"/>
    <property type="match status" value="1"/>
</dbReference>
<name>A0A378MBM2_LISGR</name>
<dbReference type="InterPro" id="IPR027417">
    <property type="entry name" value="P-loop_NTPase"/>
</dbReference>
<dbReference type="NCBIfam" id="TIGR01186">
    <property type="entry name" value="proV"/>
    <property type="match status" value="1"/>
</dbReference>
<dbReference type="Pfam" id="PF00005">
    <property type="entry name" value="ABC_tran"/>
    <property type="match status" value="1"/>
</dbReference>
<comment type="subunit">
    <text evidence="8">The complex is probably composed of two ATP-binding proteins, two transmembrane proteins and a solute-binding protein.</text>
</comment>
<dbReference type="GO" id="GO:0016887">
    <property type="term" value="F:ATP hydrolysis activity"/>
    <property type="evidence" value="ECO:0007669"/>
    <property type="project" value="UniProtKB-UniRule"/>
</dbReference>
<comment type="catalytic activity">
    <reaction evidence="8">
        <text>a quaternary ammonium(out) + ATP + H2O = a quaternary ammonium(in) + ADP + phosphate + H(+)</text>
        <dbReference type="Rhea" id="RHEA:11036"/>
        <dbReference type="ChEBI" id="CHEBI:15377"/>
        <dbReference type="ChEBI" id="CHEBI:15378"/>
        <dbReference type="ChEBI" id="CHEBI:30616"/>
        <dbReference type="ChEBI" id="CHEBI:35267"/>
        <dbReference type="ChEBI" id="CHEBI:43474"/>
        <dbReference type="ChEBI" id="CHEBI:456216"/>
    </reaction>
</comment>
<evidence type="ECO:0000259" key="10">
    <source>
        <dbReference type="PROSITE" id="PS51371"/>
    </source>
</evidence>
<evidence type="ECO:0000256" key="6">
    <source>
        <dbReference type="ARBA" id="ARBA00023122"/>
    </source>
</evidence>
<keyword evidence="6 7" id="KW-0129">CBS domain</keyword>
<accession>A0A378MBM2</accession>
<dbReference type="InterPro" id="IPR005892">
    <property type="entry name" value="Gly-betaine_transp_ATP-bd"/>
</dbReference>
<dbReference type="EC" id="7.6.2.9" evidence="8"/>
<dbReference type="GO" id="GO:0005886">
    <property type="term" value="C:plasma membrane"/>
    <property type="evidence" value="ECO:0007669"/>
    <property type="project" value="UniProtKB-SubCell"/>
</dbReference>
<dbReference type="PROSITE" id="PS00211">
    <property type="entry name" value="ABC_TRANSPORTER_1"/>
    <property type="match status" value="1"/>
</dbReference>
<dbReference type="EMBL" id="UGPG01000001">
    <property type="protein sequence ID" value="STY43728.1"/>
    <property type="molecule type" value="Genomic_DNA"/>
</dbReference>
<dbReference type="GO" id="GO:0031460">
    <property type="term" value="P:glycine betaine transport"/>
    <property type="evidence" value="ECO:0007669"/>
    <property type="project" value="InterPro"/>
</dbReference>
<evidence type="ECO:0000313" key="11">
    <source>
        <dbReference type="EMBL" id="STY43728.1"/>
    </source>
</evidence>
<keyword evidence="3 8" id="KW-0547">Nucleotide-binding</keyword>
<dbReference type="GO" id="GO:0015418">
    <property type="term" value="F:ABC-type quaternary ammonium compound transporting activity"/>
    <property type="evidence" value="ECO:0007669"/>
    <property type="project" value="UniProtKB-EC"/>
</dbReference>
<proteinExistence type="inferred from homology"/>
<dbReference type="AlphaFoldDB" id="A0A378MBM2"/>
<keyword evidence="5" id="KW-0029">Amino-acid transport</keyword>
<evidence type="ECO:0000259" key="9">
    <source>
        <dbReference type="PROSITE" id="PS50893"/>
    </source>
</evidence>
<comment type="subcellular location">
    <subcellularLocation>
        <location evidence="8">Cell inner membrane</location>
        <topology evidence="8">Peripheral membrane protein</topology>
    </subcellularLocation>
</comment>
<evidence type="ECO:0000256" key="2">
    <source>
        <dbReference type="ARBA" id="ARBA00022448"/>
    </source>
</evidence>
<dbReference type="Pfam" id="PF00571">
    <property type="entry name" value="CBS"/>
    <property type="match status" value="2"/>
</dbReference>
<keyword evidence="8" id="KW-1003">Cell membrane</keyword>
<keyword evidence="8" id="KW-0472">Membrane</keyword>
<dbReference type="GO" id="GO:0006970">
    <property type="term" value="P:response to osmotic stress"/>
    <property type="evidence" value="ECO:0007669"/>
    <property type="project" value="UniProtKB-ARBA"/>
</dbReference>
<dbReference type="CDD" id="cd03294">
    <property type="entry name" value="ABC_Pro_Gly_Betaine"/>
    <property type="match status" value="1"/>
</dbReference>
<evidence type="ECO:0000256" key="1">
    <source>
        <dbReference type="ARBA" id="ARBA00005417"/>
    </source>
</evidence>
<evidence type="ECO:0000313" key="12">
    <source>
        <dbReference type="Proteomes" id="UP000254879"/>
    </source>
</evidence>
<dbReference type="Gene3D" id="3.10.580.10">
    <property type="entry name" value="CBS-domain"/>
    <property type="match status" value="1"/>
</dbReference>
<dbReference type="FunFam" id="3.40.50.300:FF:000201">
    <property type="entry name" value="Glycine betaine/L-proline ABC transporter ATP-binding protein"/>
    <property type="match status" value="1"/>
</dbReference>
<keyword evidence="4 8" id="KW-0067">ATP-binding</keyword>
<protein>
    <recommendedName>
        <fullName evidence="8">Quaternary amine transport ATP-binding protein</fullName>
        <ecNumber evidence="8">7.6.2.9</ecNumber>
    </recommendedName>
</protein>
<dbReference type="InterPro" id="IPR003439">
    <property type="entry name" value="ABC_transporter-like_ATP-bd"/>
</dbReference>
<dbReference type="InterPro" id="IPR051921">
    <property type="entry name" value="ABC_osmolyte_uptake_ATP-bind"/>
</dbReference>
<dbReference type="InterPro" id="IPR000644">
    <property type="entry name" value="CBS_dom"/>
</dbReference>
<keyword evidence="2 8" id="KW-0813">Transport</keyword>
<dbReference type="PROSITE" id="PS51371">
    <property type="entry name" value="CBS"/>
    <property type="match status" value="1"/>
</dbReference>
<evidence type="ECO:0000256" key="5">
    <source>
        <dbReference type="ARBA" id="ARBA00022970"/>
    </source>
</evidence>
<dbReference type="SUPFAM" id="SSF52540">
    <property type="entry name" value="P-loop containing nucleoside triphosphate hydrolases"/>
    <property type="match status" value="1"/>
</dbReference>
<gene>
    <name evidence="11" type="primary">proV_4</name>
    <name evidence="11" type="ORF">NCTC10815_01030</name>
</gene>
<keyword evidence="8" id="KW-0997">Cell inner membrane</keyword>
<reference evidence="11 12" key="1">
    <citation type="submission" date="2018-06" db="EMBL/GenBank/DDBJ databases">
        <authorList>
            <consortium name="Pathogen Informatics"/>
            <person name="Doyle S."/>
        </authorList>
    </citation>
    <scope>NUCLEOTIDE SEQUENCE [LARGE SCALE GENOMIC DNA]</scope>
    <source>
        <strain evidence="12">NCTC 10815</strain>
    </source>
</reference>
<dbReference type="InterPro" id="IPR046342">
    <property type="entry name" value="CBS_dom_sf"/>
</dbReference>
<evidence type="ECO:0000256" key="3">
    <source>
        <dbReference type="ARBA" id="ARBA00022741"/>
    </source>
</evidence>
<comment type="similarity">
    <text evidence="1 8">Belongs to the ABC transporter superfamily.</text>
</comment>
<dbReference type="InterPro" id="IPR017871">
    <property type="entry name" value="ABC_transporter-like_CS"/>
</dbReference>
<dbReference type="InterPro" id="IPR003593">
    <property type="entry name" value="AAA+_ATPase"/>
</dbReference>
<feature type="domain" description="CBS" evidence="10">
    <location>
        <begin position="309"/>
        <end position="365"/>
    </location>
</feature>
<dbReference type="PROSITE" id="PS50893">
    <property type="entry name" value="ABC_TRANSPORTER_2"/>
    <property type="match status" value="1"/>
</dbReference>
<dbReference type="GO" id="GO:0005524">
    <property type="term" value="F:ATP binding"/>
    <property type="evidence" value="ECO:0007669"/>
    <property type="project" value="UniProtKB-UniRule"/>
</dbReference>
<evidence type="ECO:0000256" key="4">
    <source>
        <dbReference type="ARBA" id="ARBA00022840"/>
    </source>
</evidence>
<dbReference type="PANTHER" id="PTHR43869">
    <property type="entry name" value="GLYCINE BETAINE/PROLINE BETAINE TRANSPORT SYSTEM ATP-BINDING PROTEIN PROV"/>
    <property type="match status" value="1"/>
</dbReference>
<organism evidence="11 12">
    <name type="scientific">Listeria grayi</name>
    <name type="common">Listeria murrayi</name>
    <dbReference type="NCBI Taxonomy" id="1641"/>
    <lineage>
        <taxon>Bacteria</taxon>
        <taxon>Bacillati</taxon>
        <taxon>Bacillota</taxon>
        <taxon>Bacilli</taxon>
        <taxon>Bacillales</taxon>
        <taxon>Listeriaceae</taxon>
        <taxon>Listeria</taxon>
    </lineage>
</organism>
<dbReference type="SMART" id="SM00116">
    <property type="entry name" value="CBS"/>
    <property type="match status" value="2"/>
</dbReference>
<dbReference type="GO" id="GO:0006865">
    <property type="term" value="P:amino acid transport"/>
    <property type="evidence" value="ECO:0007669"/>
    <property type="project" value="UniProtKB-UniRule"/>
</dbReference>
<feature type="domain" description="ABC transporter" evidence="9">
    <location>
        <begin position="34"/>
        <end position="294"/>
    </location>
</feature>